<dbReference type="InterPro" id="IPR003594">
    <property type="entry name" value="HATPase_dom"/>
</dbReference>
<evidence type="ECO:0000256" key="13">
    <source>
        <dbReference type="PROSITE-ProRule" id="PRU00169"/>
    </source>
</evidence>
<evidence type="ECO:0000256" key="9">
    <source>
        <dbReference type="ARBA" id="ARBA00022989"/>
    </source>
</evidence>
<dbReference type="InterPro" id="IPR036097">
    <property type="entry name" value="HisK_dim/P_sf"/>
</dbReference>
<dbReference type="SUPFAM" id="SSF55785">
    <property type="entry name" value="PYP-like sensor domain (PAS domain)"/>
    <property type="match status" value="1"/>
</dbReference>
<dbReference type="EMBL" id="JBEXAC010000001">
    <property type="protein sequence ID" value="MET6996128.1"/>
    <property type="molecule type" value="Genomic_DNA"/>
</dbReference>
<proteinExistence type="predicted"/>
<dbReference type="InterPro" id="IPR001789">
    <property type="entry name" value="Sig_transdc_resp-reg_receiver"/>
</dbReference>
<dbReference type="SMART" id="SM00388">
    <property type="entry name" value="HisKA"/>
    <property type="match status" value="1"/>
</dbReference>
<keyword evidence="4" id="KW-1003">Cell membrane</keyword>
<dbReference type="Pfam" id="PF02518">
    <property type="entry name" value="HATPase_c"/>
    <property type="match status" value="1"/>
</dbReference>
<evidence type="ECO:0000256" key="12">
    <source>
        <dbReference type="PROSITE-ProRule" id="PRU00110"/>
    </source>
</evidence>
<keyword evidence="10" id="KW-0902">Two-component regulatory system</keyword>
<evidence type="ECO:0000256" key="10">
    <source>
        <dbReference type="ARBA" id="ARBA00023012"/>
    </source>
</evidence>
<dbReference type="RefSeq" id="WP_354658776.1">
    <property type="nucleotide sequence ID" value="NZ_JBEXAC010000001.1"/>
</dbReference>
<evidence type="ECO:0000259" key="16">
    <source>
        <dbReference type="PROSITE" id="PS50110"/>
    </source>
</evidence>
<keyword evidence="19" id="KW-1185">Reference proteome</keyword>
<dbReference type="Pfam" id="PF00512">
    <property type="entry name" value="HisKA"/>
    <property type="match status" value="1"/>
</dbReference>
<evidence type="ECO:0000313" key="18">
    <source>
        <dbReference type="EMBL" id="MET6996128.1"/>
    </source>
</evidence>
<keyword evidence="8" id="KW-0067">ATP-binding</keyword>
<dbReference type="SUPFAM" id="SSF52172">
    <property type="entry name" value="CheY-like"/>
    <property type="match status" value="1"/>
</dbReference>
<dbReference type="SMART" id="SM00448">
    <property type="entry name" value="REC"/>
    <property type="match status" value="1"/>
</dbReference>
<feature type="modified residue" description="4-aspartylphosphate" evidence="13">
    <location>
        <position position="465"/>
    </location>
</feature>
<dbReference type="SMART" id="SM00387">
    <property type="entry name" value="HATPase_c"/>
    <property type="match status" value="1"/>
</dbReference>
<feature type="domain" description="HPt" evidence="17">
    <location>
        <begin position="570"/>
        <end position="665"/>
    </location>
</feature>
<evidence type="ECO:0000256" key="3">
    <source>
        <dbReference type="ARBA" id="ARBA00012438"/>
    </source>
</evidence>
<dbReference type="Gene3D" id="1.20.120.160">
    <property type="entry name" value="HPT domain"/>
    <property type="match status" value="1"/>
</dbReference>
<evidence type="ECO:0000256" key="4">
    <source>
        <dbReference type="ARBA" id="ARBA00022475"/>
    </source>
</evidence>
<dbReference type="PROSITE" id="PS50109">
    <property type="entry name" value="HIS_KIN"/>
    <property type="match status" value="1"/>
</dbReference>
<dbReference type="CDD" id="cd17546">
    <property type="entry name" value="REC_hyHK_CKI1_RcsC-like"/>
    <property type="match status" value="1"/>
</dbReference>
<name>A0ABV2SZD0_9BACT</name>
<dbReference type="PANTHER" id="PTHR45339">
    <property type="entry name" value="HYBRID SIGNAL TRANSDUCTION HISTIDINE KINASE J"/>
    <property type="match status" value="1"/>
</dbReference>
<dbReference type="SUPFAM" id="SSF47226">
    <property type="entry name" value="Histidine-containing phosphotransfer domain, HPT domain"/>
    <property type="match status" value="1"/>
</dbReference>
<dbReference type="Gene3D" id="3.30.565.10">
    <property type="entry name" value="Histidine kinase-like ATPase, C-terminal domain"/>
    <property type="match status" value="1"/>
</dbReference>
<dbReference type="Pfam" id="PF00072">
    <property type="entry name" value="Response_reg"/>
    <property type="match status" value="1"/>
</dbReference>
<comment type="caution">
    <text evidence="18">The sequence shown here is derived from an EMBL/GenBank/DDBJ whole genome shotgun (WGS) entry which is preliminary data.</text>
</comment>
<feature type="domain" description="Histidine kinase" evidence="15">
    <location>
        <begin position="170"/>
        <end position="391"/>
    </location>
</feature>
<evidence type="ECO:0000259" key="15">
    <source>
        <dbReference type="PROSITE" id="PS50109"/>
    </source>
</evidence>
<dbReference type="InterPro" id="IPR008207">
    <property type="entry name" value="Sig_transdc_His_kin_Hpt_dom"/>
</dbReference>
<dbReference type="InterPro" id="IPR036641">
    <property type="entry name" value="HPT_dom_sf"/>
</dbReference>
<sequence>MSPIPAKILKSGTIAIPAILSLPLAAYLQHTNAGLLITDEKYRFIWVNQVFMDHFDTPDIASAVINKSFQAGITFLQPFMADPPFFAQKMKELRRRKKPFFGWELRFQNGSTREISYMPVYDKGVFQGAIWQIVDVTKSINAQQTLQKELELARQLAEEAQHSQKDFLASMSHEIRTPLNAIIGMAHLLEETNMDAQQKEYVNILKHSSGILLGIISDILDISRIEAGELQVNQREFNLPELIQSLRHTFELKLGRRPVRITAELDAQLKRWLVGDDGLLNQILLNLLGNAEKFTKEGEIALKVSLESWQENQLWIRFRVCDTGIGIKKDKLELIFRNYKQAEKDIRDKYGGTGLGLAIAKQLVELQGGQIAVEEIPGFNTCFSFNLPFMDTCKPAGVGSHRTGKPNRQITFEDAKLLVVEDNPMNLRYVISLLEKYKLNYQLATNGPDARYFLDNRQYDLILLDIRIPGMDGFELAKTIRADEEQPNVATPIIATTAVAMESTAAAAREIGITDILTKPYTPDQLLQVLNKYLNEDETDLIMDVVKNIGGFEFNEALDVKYLDGLYDNNISYAVDLFEIFLRTIKEEIEKLRTTVSNADWEKLKFQVHKIKPNLSMVGLTWIAAKMQELENNLRNGQEEQEQIVQLFNEVAIAVDEFYPVIKEEHEKMRVFMDTREDG</sequence>
<dbReference type="InterPro" id="IPR036890">
    <property type="entry name" value="HATPase_C_sf"/>
</dbReference>
<reference evidence="18 19" key="1">
    <citation type="submission" date="2024-06" db="EMBL/GenBank/DDBJ databases">
        <title>Chitinophaga defluvii sp. nov., isolated from municipal sewage.</title>
        <authorList>
            <person name="Zhang L."/>
        </authorList>
    </citation>
    <scope>NUCLEOTIDE SEQUENCE [LARGE SCALE GENOMIC DNA]</scope>
    <source>
        <strain evidence="18 19">H8</strain>
    </source>
</reference>
<dbReference type="InterPro" id="IPR035965">
    <property type="entry name" value="PAS-like_dom_sf"/>
</dbReference>
<keyword evidence="6" id="KW-0812">Transmembrane</keyword>
<keyword evidence="9" id="KW-1133">Transmembrane helix</keyword>
<evidence type="ECO:0000256" key="14">
    <source>
        <dbReference type="SAM" id="Coils"/>
    </source>
</evidence>
<feature type="modified residue" description="Phosphohistidine" evidence="12">
    <location>
        <position position="609"/>
    </location>
</feature>
<dbReference type="CDD" id="cd00082">
    <property type="entry name" value="HisKA"/>
    <property type="match status" value="1"/>
</dbReference>
<evidence type="ECO:0000256" key="8">
    <source>
        <dbReference type="ARBA" id="ARBA00022840"/>
    </source>
</evidence>
<dbReference type="SUPFAM" id="SSF55874">
    <property type="entry name" value="ATPase domain of HSP90 chaperone/DNA topoisomerase II/histidine kinase"/>
    <property type="match status" value="1"/>
</dbReference>
<dbReference type="Gene3D" id="3.40.50.2300">
    <property type="match status" value="1"/>
</dbReference>
<feature type="domain" description="Response regulatory" evidence="16">
    <location>
        <begin position="416"/>
        <end position="534"/>
    </location>
</feature>
<dbReference type="Gene3D" id="1.10.287.130">
    <property type="match status" value="1"/>
</dbReference>
<dbReference type="Gene3D" id="3.30.450.20">
    <property type="entry name" value="PAS domain"/>
    <property type="match status" value="1"/>
</dbReference>
<dbReference type="Proteomes" id="UP001549749">
    <property type="component" value="Unassembled WGS sequence"/>
</dbReference>
<gene>
    <name evidence="18" type="ORF">ABR189_02060</name>
</gene>
<dbReference type="PROSITE" id="PS50110">
    <property type="entry name" value="RESPONSE_REGULATORY"/>
    <property type="match status" value="1"/>
</dbReference>
<evidence type="ECO:0000313" key="19">
    <source>
        <dbReference type="Proteomes" id="UP001549749"/>
    </source>
</evidence>
<dbReference type="SUPFAM" id="SSF47384">
    <property type="entry name" value="Homodimeric domain of signal transducing histidine kinase"/>
    <property type="match status" value="1"/>
</dbReference>
<evidence type="ECO:0000256" key="1">
    <source>
        <dbReference type="ARBA" id="ARBA00000085"/>
    </source>
</evidence>
<dbReference type="EC" id="2.7.13.3" evidence="3"/>
<evidence type="ECO:0000256" key="11">
    <source>
        <dbReference type="ARBA" id="ARBA00023136"/>
    </source>
</evidence>
<dbReference type="Pfam" id="PF01627">
    <property type="entry name" value="Hpt"/>
    <property type="match status" value="1"/>
</dbReference>
<organism evidence="18 19">
    <name type="scientific">Chitinophaga defluvii</name>
    <dbReference type="NCBI Taxonomy" id="3163343"/>
    <lineage>
        <taxon>Bacteria</taxon>
        <taxon>Pseudomonadati</taxon>
        <taxon>Bacteroidota</taxon>
        <taxon>Chitinophagia</taxon>
        <taxon>Chitinophagales</taxon>
        <taxon>Chitinophagaceae</taxon>
        <taxon>Chitinophaga</taxon>
    </lineage>
</organism>
<dbReference type="PANTHER" id="PTHR45339:SF1">
    <property type="entry name" value="HYBRID SIGNAL TRANSDUCTION HISTIDINE KINASE J"/>
    <property type="match status" value="1"/>
</dbReference>
<comment type="catalytic activity">
    <reaction evidence="1">
        <text>ATP + protein L-histidine = ADP + protein N-phospho-L-histidine.</text>
        <dbReference type="EC" id="2.7.13.3"/>
    </reaction>
</comment>
<keyword evidence="7" id="KW-0547">Nucleotide-binding</keyword>
<protein>
    <recommendedName>
        <fullName evidence="3">histidine kinase</fullName>
        <ecNumber evidence="3">2.7.13.3</ecNumber>
    </recommendedName>
</protein>
<keyword evidence="5 13" id="KW-0597">Phosphoprotein</keyword>
<feature type="coiled-coil region" evidence="14">
    <location>
        <begin position="582"/>
        <end position="647"/>
    </location>
</feature>
<keyword evidence="11" id="KW-0472">Membrane</keyword>
<dbReference type="InterPro" id="IPR003661">
    <property type="entry name" value="HisK_dim/P_dom"/>
</dbReference>
<dbReference type="CDD" id="cd16922">
    <property type="entry name" value="HATPase_EvgS-ArcB-TorS-like"/>
    <property type="match status" value="1"/>
</dbReference>
<comment type="subcellular location">
    <subcellularLocation>
        <location evidence="2">Cell membrane</location>
        <topology evidence="2">Multi-pass membrane protein</topology>
    </subcellularLocation>
</comment>
<accession>A0ABV2SZD0</accession>
<evidence type="ECO:0000256" key="5">
    <source>
        <dbReference type="ARBA" id="ARBA00022553"/>
    </source>
</evidence>
<dbReference type="InterPro" id="IPR005467">
    <property type="entry name" value="His_kinase_dom"/>
</dbReference>
<evidence type="ECO:0000256" key="7">
    <source>
        <dbReference type="ARBA" id="ARBA00022741"/>
    </source>
</evidence>
<dbReference type="PROSITE" id="PS50894">
    <property type="entry name" value="HPT"/>
    <property type="match status" value="1"/>
</dbReference>
<dbReference type="InterPro" id="IPR004358">
    <property type="entry name" value="Sig_transdc_His_kin-like_C"/>
</dbReference>
<evidence type="ECO:0000256" key="2">
    <source>
        <dbReference type="ARBA" id="ARBA00004651"/>
    </source>
</evidence>
<keyword evidence="14" id="KW-0175">Coiled coil</keyword>
<evidence type="ECO:0000259" key="17">
    <source>
        <dbReference type="PROSITE" id="PS50894"/>
    </source>
</evidence>
<evidence type="ECO:0000256" key="6">
    <source>
        <dbReference type="ARBA" id="ARBA00022692"/>
    </source>
</evidence>
<dbReference type="PRINTS" id="PR00344">
    <property type="entry name" value="BCTRLSENSOR"/>
</dbReference>
<dbReference type="InterPro" id="IPR011006">
    <property type="entry name" value="CheY-like_superfamily"/>
</dbReference>